<dbReference type="GeneID" id="97290009"/>
<sequence>MGKLELDGNAEISSVMNGGKVGEVLLGDNAKIPDFKNTGEVGIISVKDSANIASLTNSGTIKALETQAQGMASSQPLQIQLDLINLKT</sequence>
<evidence type="ECO:0000313" key="2">
    <source>
        <dbReference type="Proteomes" id="UP000233350"/>
    </source>
</evidence>
<comment type="caution">
    <text evidence="1">The sequence shown here is derived from an EMBL/GenBank/DDBJ whole genome shotgun (WGS) entry which is preliminary data.</text>
</comment>
<dbReference type="EMBL" id="MBPK01000011">
    <property type="protein sequence ID" value="PKT81925.1"/>
    <property type="molecule type" value="Genomic_DNA"/>
</dbReference>
<gene>
    <name evidence="1" type="ORF">BCM31_01720</name>
</gene>
<protein>
    <submittedName>
        <fullName evidence="1">Uncharacterized protein</fullName>
    </submittedName>
</protein>
<dbReference type="STRING" id="556267.HWAG_00767"/>
<dbReference type="RefSeq" id="WP_006802461.1">
    <property type="nucleotide sequence ID" value="NZ_CABKOI010000020.1"/>
</dbReference>
<proteinExistence type="predicted"/>
<keyword evidence="2" id="KW-1185">Reference proteome</keyword>
<reference evidence="1 2" key="1">
    <citation type="submission" date="2016-07" db="EMBL/GenBank/DDBJ databases">
        <title>Detection of Helicobacter winghamensis from caecal content of red fox (Vulpes vulpes).</title>
        <authorList>
            <person name="Zanoni R.G."/>
            <person name="Florio D."/>
            <person name="Caffara M."/>
            <person name="Renzi M."/>
            <person name="Parisi A."/>
            <person name="Pasquali F."/>
            <person name="Manfreda G."/>
        </authorList>
    </citation>
    <scope>NUCLEOTIDE SEQUENCE [LARGE SCALE GENOMIC DNA]</scope>
    <source>
        <strain evidence="1 2">295_13</strain>
    </source>
</reference>
<accession>A0A2N3PKH9</accession>
<organism evidence="1 2">
    <name type="scientific">Helicobacter winghamensis</name>
    <dbReference type="NCBI Taxonomy" id="157268"/>
    <lineage>
        <taxon>Bacteria</taxon>
        <taxon>Pseudomonadati</taxon>
        <taxon>Campylobacterota</taxon>
        <taxon>Epsilonproteobacteria</taxon>
        <taxon>Campylobacterales</taxon>
        <taxon>Helicobacteraceae</taxon>
        <taxon>Helicobacter</taxon>
    </lineage>
</organism>
<dbReference type="AlphaFoldDB" id="A0A2N3PKH9"/>
<evidence type="ECO:0000313" key="1">
    <source>
        <dbReference type="EMBL" id="PKT81925.1"/>
    </source>
</evidence>
<dbReference type="Proteomes" id="UP000233350">
    <property type="component" value="Unassembled WGS sequence"/>
</dbReference>
<name>A0A2N3PKH9_9HELI</name>